<dbReference type="GO" id="GO:0003735">
    <property type="term" value="F:structural constituent of ribosome"/>
    <property type="evidence" value="ECO:0007669"/>
    <property type="project" value="InterPro"/>
</dbReference>
<evidence type="ECO:0000256" key="3">
    <source>
        <dbReference type="ARBA" id="ARBA00023274"/>
    </source>
</evidence>
<evidence type="ECO:0000313" key="6">
    <source>
        <dbReference type="Proteomes" id="UP000177103"/>
    </source>
</evidence>
<keyword evidence="4" id="KW-0699">rRNA-binding</keyword>
<keyword evidence="3 4" id="KW-0687">Ribonucleoprotein</keyword>
<dbReference type="Pfam" id="PF00276">
    <property type="entry name" value="Ribosomal_L23"/>
    <property type="match status" value="1"/>
</dbReference>
<dbReference type="AlphaFoldDB" id="A0A1G1W7X2"/>
<evidence type="ECO:0000256" key="1">
    <source>
        <dbReference type="ARBA" id="ARBA00006700"/>
    </source>
</evidence>
<evidence type="ECO:0000256" key="2">
    <source>
        <dbReference type="ARBA" id="ARBA00022980"/>
    </source>
</evidence>
<organism evidence="5 6">
    <name type="scientific">Candidatus Woykebacteria bacterium RBG_13_40_7b</name>
    <dbReference type="NCBI Taxonomy" id="1802594"/>
    <lineage>
        <taxon>Bacteria</taxon>
        <taxon>Candidatus Woykeibacteriota</taxon>
    </lineage>
</organism>
<comment type="function">
    <text evidence="4">One of the early assembly proteins it binds 23S rRNA. One of the proteins that surrounds the polypeptide exit tunnel on the outside of the ribosome. Forms the main docking site for trigger factor binding to the ribosome.</text>
</comment>
<evidence type="ECO:0000256" key="4">
    <source>
        <dbReference type="HAMAP-Rule" id="MF_01369"/>
    </source>
</evidence>
<dbReference type="GO" id="GO:1990904">
    <property type="term" value="C:ribonucleoprotein complex"/>
    <property type="evidence" value="ECO:0007669"/>
    <property type="project" value="UniProtKB-KW"/>
</dbReference>
<reference evidence="5 6" key="1">
    <citation type="journal article" date="2016" name="Nat. Commun.">
        <title>Thousands of microbial genomes shed light on interconnected biogeochemical processes in an aquifer system.</title>
        <authorList>
            <person name="Anantharaman K."/>
            <person name="Brown C.T."/>
            <person name="Hug L.A."/>
            <person name="Sharon I."/>
            <person name="Castelle C.J."/>
            <person name="Probst A.J."/>
            <person name="Thomas B.C."/>
            <person name="Singh A."/>
            <person name="Wilkins M.J."/>
            <person name="Karaoz U."/>
            <person name="Brodie E.L."/>
            <person name="Williams K.H."/>
            <person name="Hubbard S.S."/>
            <person name="Banfield J.F."/>
        </authorList>
    </citation>
    <scope>NUCLEOTIDE SEQUENCE [LARGE SCALE GENOMIC DNA]</scope>
</reference>
<dbReference type="GO" id="GO:0006412">
    <property type="term" value="P:translation"/>
    <property type="evidence" value="ECO:0007669"/>
    <property type="project" value="UniProtKB-UniRule"/>
</dbReference>
<proteinExistence type="inferred from homology"/>
<evidence type="ECO:0000313" key="5">
    <source>
        <dbReference type="EMBL" id="OGY23783.1"/>
    </source>
</evidence>
<dbReference type="Gene3D" id="3.30.70.330">
    <property type="match status" value="1"/>
</dbReference>
<dbReference type="InterPro" id="IPR012678">
    <property type="entry name" value="Ribosomal_uL23/eL15/eS24_sf"/>
</dbReference>
<comment type="similarity">
    <text evidence="1 4">Belongs to the universal ribosomal protein uL23 family.</text>
</comment>
<name>A0A1G1W7X2_9BACT</name>
<comment type="caution">
    <text evidence="5">The sequence shown here is derived from an EMBL/GenBank/DDBJ whole genome shotgun (WGS) entry which is preliminary data.</text>
</comment>
<keyword evidence="2 4" id="KW-0689">Ribosomal protein</keyword>
<sequence>MKKLVPLLTEKSLEDAQSGVYTFKVDKSLAKNEIVGLMKRYLDVDVERVRTAKFKGKPKRILRRRTLTQTKSFKKAFLTLKAGQKLDLFEIK</sequence>
<dbReference type="InterPro" id="IPR013025">
    <property type="entry name" value="Ribosomal_uL23-like"/>
</dbReference>
<dbReference type="GO" id="GO:0019843">
    <property type="term" value="F:rRNA binding"/>
    <property type="evidence" value="ECO:0007669"/>
    <property type="project" value="UniProtKB-UniRule"/>
</dbReference>
<dbReference type="InterPro" id="IPR012677">
    <property type="entry name" value="Nucleotide-bd_a/b_plait_sf"/>
</dbReference>
<protein>
    <recommendedName>
        <fullName evidence="4">Large ribosomal subunit protein uL23</fullName>
    </recommendedName>
</protein>
<keyword evidence="4" id="KW-0694">RNA-binding</keyword>
<comment type="subunit">
    <text evidence="4">Part of the 50S ribosomal subunit. Contacts protein L29, and trigger factor when it is bound to the ribosome.</text>
</comment>
<gene>
    <name evidence="4" type="primary">rplW</name>
    <name evidence="5" type="ORF">A2Y57_04655</name>
</gene>
<dbReference type="EMBL" id="MHCQ01000039">
    <property type="protein sequence ID" value="OGY23783.1"/>
    <property type="molecule type" value="Genomic_DNA"/>
</dbReference>
<dbReference type="HAMAP" id="MF_01369_B">
    <property type="entry name" value="Ribosomal_uL23_B"/>
    <property type="match status" value="1"/>
</dbReference>
<dbReference type="SUPFAM" id="SSF54189">
    <property type="entry name" value="Ribosomal proteins S24e, L23 and L15e"/>
    <property type="match status" value="1"/>
</dbReference>
<dbReference type="Proteomes" id="UP000177103">
    <property type="component" value="Unassembled WGS sequence"/>
</dbReference>
<accession>A0A1G1W7X2</accession>
<dbReference type="GO" id="GO:0005840">
    <property type="term" value="C:ribosome"/>
    <property type="evidence" value="ECO:0007669"/>
    <property type="project" value="UniProtKB-KW"/>
</dbReference>